<protein>
    <submittedName>
        <fullName evidence="1">Uncharacterized protein</fullName>
    </submittedName>
</protein>
<evidence type="ECO:0000313" key="1">
    <source>
        <dbReference type="EMBL" id="PNX62386.1"/>
    </source>
</evidence>
<dbReference type="Proteomes" id="UP000236291">
    <property type="component" value="Unassembled WGS sequence"/>
</dbReference>
<comment type="caution">
    <text evidence="1">The sequence shown here is derived from an EMBL/GenBank/DDBJ whole genome shotgun (WGS) entry which is preliminary data.</text>
</comment>
<organism evidence="1 2">
    <name type="scientific">Trifolium pratense</name>
    <name type="common">Red clover</name>
    <dbReference type="NCBI Taxonomy" id="57577"/>
    <lineage>
        <taxon>Eukaryota</taxon>
        <taxon>Viridiplantae</taxon>
        <taxon>Streptophyta</taxon>
        <taxon>Embryophyta</taxon>
        <taxon>Tracheophyta</taxon>
        <taxon>Spermatophyta</taxon>
        <taxon>Magnoliopsida</taxon>
        <taxon>eudicotyledons</taxon>
        <taxon>Gunneridae</taxon>
        <taxon>Pentapetalae</taxon>
        <taxon>rosids</taxon>
        <taxon>fabids</taxon>
        <taxon>Fabales</taxon>
        <taxon>Fabaceae</taxon>
        <taxon>Papilionoideae</taxon>
        <taxon>50 kb inversion clade</taxon>
        <taxon>NPAAA clade</taxon>
        <taxon>Hologalegina</taxon>
        <taxon>IRL clade</taxon>
        <taxon>Trifolieae</taxon>
        <taxon>Trifolium</taxon>
    </lineage>
</organism>
<accession>A0A2K3K7Z0</accession>
<gene>
    <name evidence="1" type="ORF">L195_g061121</name>
</gene>
<dbReference type="EMBL" id="ASHM01147346">
    <property type="protein sequence ID" value="PNX62386.1"/>
    <property type="molecule type" value="Genomic_DNA"/>
</dbReference>
<sequence length="45" mass="5380">MCGVPWNLRQTKVLILFLCFRNVGITFSKQRRQILHERVANLWPP</sequence>
<evidence type="ECO:0000313" key="2">
    <source>
        <dbReference type="Proteomes" id="UP000236291"/>
    </source>
</evidence>
<reference evidence="1 2" key="2">
    <citation type="journal article" date="2017" name="Front. Plant Sci.">
        <title>Gene Classification and Mining of Molecular Markers Useful in Red Clover (Trifolium pratense) Breeding.</title>
        <authorList>
            <person name="Istvanek J."/>
            <person name="Dluhosova J."/>
            <person name="Dluhos P."/>
            <person name="Patkova L."/>
            <person name="Nedelnik J."/>
            <person name="Repkova J."/>
        </authorList>
    </citation>
    <scope>NUCLEOTIDE SEQUENCE [LARGE SCALE GENOMIC DNA]</scope>
    <source>
        <strain evidence="2">cv. Tatra</strain>
        <tissue evidence="1">Young leaves</tissue>
    </source>
</reference>
<name>A0A2K3K7Z0_TRIPR</name>
<feature type="non-terminal residue" evidence="1">
    <location>
        <position position="45"/>
    </location>
</feature>
<reference evidence="1 2" key="1">
    <citation type="journal article" date="2014" name="Am. J. Bot.">
        <title>Genome assembly and annotation for red clover (Trifolium pratense; Fabaceae).</title>
        <authorList>
            <person name="Istvanek J."/>
            <person name="Jaros M."/>
            <person name="Krenek A."/>
            <person name="Repkova J."/>
        </authorList>
    </citation>
    <scope>NUCLEOTIDE SEQUENCE [LARGE SCALE GENOMIC DNA]</scope>
    <source>
        <strain evidence="2">cv. Tatra</strain>
        <tissue evidence="1">Young leaves</tissue>
    </source>
</reference>
<dbReference type="AlphaFoldDB" id="A0A2K3K7Z0"/>
<proteinExistence type="predicted"/>